<organism evidence="1 2">
    <name type="scientific">Burkholderia gladioli</name>
    <name type="common">Pseudomonas marginata</name>
    <name type="synonym">Phytomonas marginata</name>
    <dbReference type="NCBI Taxonomy" id="28095"/>
    <lineage>
        <taxon>Bacteria</taxon>
        <taxon>Pseudomonadati</taxon>
        <taxon>Pseudomonadota</taxon>
        <taxon>Betaproteobacteria</taxon>
        <taxon>Burkholderiales</taxon>
        <taxon>Burkholderiaceae</taxon>
        <taxon>Burkholderia</taxon>
    </lineage>
</organism>
<evidence type="ECO:0000313" key="1">
    <source>
        <dbReference type="EMBL" id="PEH40443.1"/>
    </source>
</evidence>
<accession>A0A2A7SAG9</accession>
<evidence type="ECO:0000313" key="2">
    <source>
        <dbReference type="Proteomes" id="UP000220629"/>
    </source>
</evidence>
<gene>
    <name evidence="1" type="ORF">CRM94_17145</name>
</gene>
<proteinExistence type="predicted"/>
<comment type="caution">
    <text evidence="1">The sequence shown here is derived from an EMBL/GenBank/DDBJ whole genome shotgun (WGS) entry which is preliminary data.</text>
</comment>
<dbReference type="Proteomes" id="UP000220629">
    <property type="component" value="Unassembled WGS sequence"/>
</dbReference>
<reference evidence="2" key="1">
    <citation type="submission" date="2017-09" db="EMBL/GenBank/DDBJ databases">
        <title>FDA dAtabase for Regulatory Grade micrObial Sequences (FDA-ARGOS): Supporting development and validation of Infectious Disease Dx tests.</title>
        <authorList>
            <person name="Minogue T."/>
            <person name="Wolcott M."/>
            <person name="Wasieloski L."/>
            <person name="Aguilar W."/>
            <person name="Moore D."/>
            <person name="Tallon L."/>
            <person name="Sadzewicz L."/>
            <person name="Ott S."/>
            <person name="Zhao X."/>
            <person name="Nagaraj S."/>
            <person name="Vavikolanu K."/>
            <person name="Aluvathingal J."/>
            <person name="Nadendla S."/>
            <person name="Sichtig H."/>
        </authorList>
    </citation>
    <scope>NUCLEOTIDE SEQUENCE [LARGE SCALE GENOMIC DNA]</scope>
    <source>
        <strain evidence="2">FDAARGOS_390</strain>
    </source>
</reference>
<dbReference type="AlphaFoldDB" id="A0A2A7SAG9"/>
<sequence>MMKEMRKAEASADLTADQKGTIFRGGCHFAAGAQAAFEKREEALPSYLTKPNGHNAKAWLNGWEFGADIVRMHPATQGGVQADPEGASLFFAELLNTTETLSGIADQYGARTLSDLMYLQNAIASGGFIDHYLGETYVTEIVRQMPSADRWLRYVVRESLLGT</sequence>
<dbReference type="EMBL" id="PDDY01000003">
    <property type="protein sequence ID" value="PEH40443.1"/>
    <property type="molecule type" value="Genomic_DNA"/>
</dbReference>
<protein>
    <submittedName>
        <fullName evidence="1">Uncharacterized protein</fullName>
    </submittedName>
</protein>
<dbReference type="RefSeq" id="WP_098153372.1">
    <property type="nucleotide sequence ID" value="NZ_PDDY01000003.1"/>
</dbReference>
<name>A0A2A7SAG9_BURGA</name>